<dbReference type="SUPFAM" id="SSF52540">
    <property type="entry name" value="P-loop containing nucleoside triphosphate hydrolases"/>
    <property type="match status" value="1"/>
</dbReference>
<reference evidence="2 3" key="1">
    <citation type="submission" date="2018-03" db="EMBL/GenBank/DDBJ databases">
        <title>Genomes of Pezizomycetes fungi and the evolution of truffles.</title>
        <authorList>
            <person name="Murat C."/>
            <person name="Payen T."/>
            <person name="Noel B."/>
            <person name="Kuo A."/>
            <person name="Martin F.M."/>
        </authorList>
    </citation>
    <scope>NUCLEOTIDE SEQUENCE [LARGE SCALE GENOMIC DNA]</scope>
    <source>
        <strain evidence="2">091103-1</strain>
    </source>
</reference>
<proteinExistence type="predicted"/>
<organism evidence="2 3">
    <name type="scientific">Tuber magnatum</name>
    <name type="common">white Piedmont truffle</name>
    <dbReference type="NCBI Taxonomy" id="42249"/>
    <lineage>
        <taxon>Eukaryota</taxon>
        <taxon>Fungi</taxon>
        <taxon>Dikarya</taxon>
        <taxon>Ascomycota</taxon>
        <taxon>Pezizomycotina</taxon>
        <taxon>Pezizomycetes</taxon>
        <taxon>Pezizales</taxon>
        <taxon>Tuberaceae</taxon>
        <taxon>Tuber</taxon>
    </lineage>
</organism>
<feature type="transmembrane region" description="Helical" evidence="1">
    <location>
        <begin position="232"/>
        <end position="258"/>
    </location>
</feature>
<dbReference type="InterPro" id="IPR027417">
    <property type="entry name" value="P-loop_NTPase"/>
</dbReference>
<dbReference type="Proteomes" id="UP000246991">
    <property type="component" value="Unassembled WGS sequence"/>
</dbReference>
<evidence type="ECO:0008006" key="4">
    <source>
        <dbReference type="Google" id="ProtNLM"/>
    </source>
</evidence>
<protein>
    <recommendedName>
        <fullName evidence="4">NB-ARC domain-containing protein</fullName>
    </recommendedName>
</protein>
<evidence type="ECO:0000313" key="2">
    <source>
        <dbReference type="EMBL" id="PWW71658.1"/>
    </source>
</evidence>
<dbReference type="EMBL" id="PYWC01000152">
    <property type="protein sequence ID" value="PWW71658.1"/>
    <property type="molecule type" value="Genomic_DNA"/>
</dbReference>
<comment type="caution">
    <text evidence="2">The sequence shown here is derived from an EMBL/GenBank/DDBJ whole genome shotgun (WGS) entry which is preliminary data.</text>
</comment>
<keyword evidence="1" id="KW-1133">Transmembrane helix</keyword>
<evidence type="ECO:0000256" key="1">
    <source>
        <dbReference type="SAM" id="Phobius"/>
    </source>
</evidence>
<accession>A0A317SBR5</accession>
<name>A0A317SBR5_9PEZI</name>
<sequence>MIDGNSEEEGQNPSSDILLALVPTHWMCPHDKNQKFIPQEGTIEGMLSRPGKALTELKGNNFDGTAFYGPSGAGTTASDISSQESLLSAVKSELESPSTGSWFLILDNLTDETAITKFLPKSLNGMIIVTTRSLHLASGLGCQAVKVPRMSPANAVLLFKINYLNPDGSEIKQDEATELMELLKYLPARIVDAALDISKNRVSVRGHLAEPKTAIRLSKESNRPWRRFGLDWMYGFQDGAVVAAAWGCLVIFPVLFAWEIGLGGDYFDPRVVPYVADGELQLF</sequence>
<gene>
    <name evidence="2" type="ORF">C7212DRAFT_367223</name>
</gene>
<keyword evidence="1" id="KW-0472">Membrane</keyword>
<dbReference type="AlphaFoldDB" id="A0A317SBR5"/>
<keyword evidence="1" id="KW-0812">Transmembrane</keyword>
<dbReference type="STRING" id="42249.A0A317SBR5"/>
<dbReference type="Gene3D" id="3.40.50.300">
    <property type="entry name" value="P-loop containing nucleotide triphosphate hydrolases"/>
    <property type="match status" value="1"/>
</dbReference>
<evidence type="ECO:0000313" key="3">
    <source>
        <dbReference type="Proteomes" id="UP000246991"/>
    </source>
</evidence>
<dbReference type="OrthoDB" id="7464126at2759"/>
<keyword evidence="3" id="KW-1185">Reference proteome</keyword>